<gene>
    <name evidence="2" type="ORF">AVEN_217207_1</name>
</gene>
<dbReference type="Proteomes" id="UP000499080">
    <property type="component" value="Unassembled WGS sequence"/>
</dbReference>
<feature type="region of interest" description="Disordered" evidence="1">
    <location>
        <begin position="74"/>
        <end position="105"/>
    </location>
</feature>
<evidence type="ECO:0000313" key="2">
    <source>
        <dbReference type="EMBL" id="GBN68655.1"/>
    </source>
</evidence>
<comment type="caution">
    <text evidence="2">The sequence shown here is derived from an EMBL/GenBank/DDBJ whole genome shotgun (WGS) entry which is preliminary data.</text>
</comment>
<evidence type="ECO:0000313" key="3">
    <source>
        <dbReference type="Proteomes" id="UP000499080"/>
    </source>
</evidence>
<evidence type="ECO:0000256" key="1">
    <source>
        <dbReference type="SAM" id="MobiDB-lite"/>
    </source>
</evidence>
<organism evidence="2 3">
    <name type="scientific">Araneus ventricosus</name>
    <name type="common">Orbweaver spider</name>
    <name type="synonym">Epeira ventricosa</name>
    <dbReference type="NCBI Taxonomy" id="182803"/>
    <lineage>
        <taxon>Eukaryota</taxon>
        <taxon>Metazoa</taxon>
        <taxon>Ecdysozoa</taxon>
        <taxon>Arthropoda</taxon>
        <taxon>Chelicerata</taxon>
        <taxon>Arachnida</taxon>
        <taxon>Araneae</taxon>
        <taxon>Araneomorphae</taxon>
        <taxon>Entelegynae</taxon>
        <taxon>Araneoidea</taxon>
        <taxon>Araneidae</taxon>
        <taxon>Araneus</taxon>
    </lineage>
</organism>
<sequence length="105" mass="11717">MKTSRKKILQHCVRICEDILSRAAQESALLQSVYQACNSSNLKVLLSCLNDISERLSTLVKLNCKVEQMIAKARSEPPGDDWPPRRVPTLKKKASISSGITKVIH</sequence>
<proteinExistence type="predicted"/>
<name>A0A4Y2QZX4_ARAVE</name>
<protein>
    <submittedName>
        <fullName evidence="2">Uncharacterized protein</fullName>
    </submittedName>
</protein>
<keyword evidence="3" id="KW-1185">Reference proteome</keyword>
<dbReference type="AlphaFoldDB" id="A0A4Y2QZX4"/>
<dbReference type="EMBL" id="BGPR01015284">
    <property type="protein sequence ID" value="GBN68655.1"/>
    <property type="molecule type" value="Genomic_DNA"/>
</dbReference>
<accession>A0A4Y2QZX4</accession>
<feature type="compositionally biased region" description="Polar residues" evidence="1">
    <location>
        <begin position="95"/>
        <end position="105"/>
    </location>
</feature>
<reference evidence="2 3" key="1">
    <citation type="journal article" date="2019" name="Sci. Rep.">
        <title>Orb-weaving spider Araneus ventricosus genome elucidates the spidroin gene catalogue.</title>
        <authorList>
            <person name="Kono N."/>
            <person name="Nakamura H."/>
            <person name="Ohtoshi R."/>
            <person name="Moran D.A.P."/>
            <person name="Shinohara A."/>
            <person name="Yoshida Y."/>
            <person name="Fujiwara M."/>
            <person name="Mori M."/>
            <person name="Tomita M."/>
            <person name="Arakawa K."/>
        </authorList>
    </citation>
    <scope>NUCLEOTIDE SEQUENCE [LARGE SCALE GENOMIC DNA]</scope>
</reference>